<sequence>MRFSALSIAVLTLVGAHSPALTKRTSPSLSLTDADAIPAFNLPTLISTENVEANTHNIEAIRATLALYPLAIDGKNFDSLSRIFAQNAVANYSAPLNVLTPLSTIQSVLKSSLNPVTTQHSFGTQLIDILSHDSAFSVTYYTATHFGRGTFGGKTATAFGQYQDVWKKQQDGKWKITHRNLIYMGPLIGDLTIFTFTE</sequence>
<dbReference type="EMBL" id="KV460272">
    <property type="protein sequence ID" value="OBT92191.1"/>
    <property type="molecule type" value="Genomic_DNA"/>
</dbReference>
<gene>
    <name evidence="3" type="ORF">VE01_10042</name>
</gene>
<keyword evidence="4" id="KW-1185">Reference proteome</keyword>
<evidence type="ECO:0000313" key="4">
    <source>
        <dbReference type="Proteomes" id="UP000091956"/>
    </source>
</evidence>
<feature type="signal peptide" evidence="1">
    <location>
        <begin position="1"/>
        <end position="16"/>
    </location>
</feature>
<evidence type="ECO:0000259" key="2">
    <source>
        <dbReference type="Pfam" id="PF13577"/>
    </source>
</evidence>
<dbReference type="Pfam" id="PF13577">
    <property type="entry name" value="SnoaL_4"/>
    <property type="match status" value="1"/>
</dbReference>
<feature type="chain" id="PRO_5008608308" description="SnoaL-like domain-containing protein" evidence="1">
    <location>
        <begin position="17"/>
        <end position="198"/>
    </location>
</feature>
<dbReference type="AlphaFoldDB" id="A0A1B8G8Q4"/>
<proteinExistence type="predicted"/>
<evidence type="ECO:0000313" key="3">
    <source>
        <dbReference type="EMBL" id="OBT92191.1"/>
    </source>
</evidence>
<reference evidence="4" key="2">
    <citation type="journal article" date="2018" name="Nat. Commun.">
        <title>Extreme sensitivity to ultraviolet light in the fungal pathogen causing white-nose syndrome of bats.</title>
        <authorList>
            <person name="Palmer J.M."/>
            <person name="Drees K.P."/>
            <person name="Foster J.T."/>
            <person name="Lindner D.L."/>
        </authorList>
    </citation>
    <scope>NUCLEOTIDE SEQUENCE [LARGE SCALE GENOMIC DNA]</scope>
    <source>
        <strain evidence="4">UAMH 10579</strain>
    </source>
</reference>
<dbReference type="Gene3D" id="3.10.450.50">
    <property type="match status" value="1"/>
</dbReference>
<dbReference type="InterPro" id="IPR037401">
    <property type="entry name" value="SnoaL-like"/>
</dbReference>
<organism evidence="3 4">
    <name type="scientific">Pseudogymnoascus verrucosus</name>
    <dbReference type="NCBI Taxonomy" id="342668"/>
    <lineage>
        <taxon>Eukaryota</taxon>
        <taxon>Fungi</taxon>
        <taxon>Dikarya</taxon>
        <taxon>Ascomycota</taxon>
        <taxon>Pezizomycotina</taxon>
        <taxon>Leotiomycetes</taxon>
        <taxon>Thelebolales</taxon>
        <taxon>Thelebolaceae</taxon>
        <taxon>Pseudogymnoascus</taxon>
    </lineage>
</organism>
<accession>A0A1B8G8Q4</accession>
<name>A0A1B8G8Q4_9PEZI</name>
<feature type="domain" description="SnoaL-like" evidence="2">
    <location>
        <begin position="57"/>
        <end position="180"/>
    </location>
</feature>
<keyword evidence="1" id="KW-0732">Signal</keyword>
<dbReference type="OrthoDB" id="2148716at2759"/>
<dbReference type="GeneID" id="28843428"/>
<protein>
    <recommendedName>
        <fullName evidence="2">SnoaL-like domain-containing protein</fullName>
    </recommendedName>
</protein>
<dbReference type="Proteomes" id="UP000091956">
    <property type="component" value="Unassembled WGS sequence"/>
</dbReference>
<reference evidence="3 4" key="1">
    <citation type="submission" date="2016-03" db="EMBL/GenBank/DDBJ databases">
        <title>Comparative genomics of Pseudogymnoascus destructans, the fungus causing white-nose syndrome of bats.</title>
        <authorList>
            <person name="Palmer J.M."/>
            <person name="Drees K.P."/>
            <person name="Foster J.T."/>
            <person name="Lindner D.L."/>
        </authorList>
    </citation>
    <scope>NUCLEOTIDE SEQUENCE [LARGE SCALE GENOMIC DNA]</scope>
    <source>
        <strain evidence="3 4">UAMH 10579</strain>
    </source>
</reference>
<evidence type="ECO:0000256" key="1">
    <source>
        <dbReference type="SAM" id="SignalP"/>
    </source>
</evidence>
<dbReference type="InterPro" id="IPR032710">
    <property type="entry name" value="NTF2-like_dom_sf"/>
</dbReference>
<dbReference type="SUPFAM" id="SSF54427">
    <property type="entry name" value="NTF2-like"/>
    <property type="match status" value="1"/>
</dbReference>
<dbReference type="RefSeq" id="XP_018125924.1">
    <property type="nucleotide sequence ID" value="XM_018279449.1"/>
</dbReference>